<comment type="caution">
    <text evidence="3">The sequence shown here is derived from an EMBL/GenBank/DDBJ whole genome shotgun (WGS) entry which is preliminary data.</text>
</comment>
<dbReference type="Proteomes" id="UP000352698">
    <property type="component" value="Unassembled WGS sequence"/>
</dbReference>
<dbReference type="PANTHER" id="PTHR30576:SF0">
    <property type="entry name" value="UNDECAPRENYL-PHOSPHATE N-ACETYLGALACTOSAMINYL 1-PHOSPHATE TRANSFERASE-RELATED"/>
    <property type="match status" value="1"/>
</dbReference>
<sequence>MLNNKMTPAGSIGYRFIKRSFDIVCSTILLIPVGIVIGFSSIFIKKEDHGPIFYMANRTGRYGKTFKMFKLRSMKVNAPDIRLADGSTYNGDDDPRVTKFGKFARKTSIDELPQIINIFKGDMTFIGPRPDTPVGSAAYTDEEKIILRVRPGVTGYNQAVNRNSVLTKEKLKNDIYYVKHISLWFDIKIVFMTIVTVLGHKNVNRIDATTDNTYVLNEDGSKTENISEVK</sequence>
<dbReference type="EMBL" id="CABEEP010000002">
    <property type="protein sequence ID" value="VTQ73640.1"/>
    <property type="molecule type" value="Genomic_DNA"/>
</dbReference>
<protein>
    <submittedName>
        <fullName evidence="3">Sugar transferase</fullName>
        <ecNumber evidence="3">2.4.1.-</ecNumber>
    </submittedName>
</protein>
<evidence type="ECO:0000313" key="3">
    <source>
        <dbReference type="EMBL" id="VTQ73640.1"/>
    </source>
</evidence>
<organism evidence="3 4">
    <name type="scientific">Enterococcus hirae</name>
    <dbReference type="NCBI Taxonomy" id="1354"/>
    <lineage>
        <taxon>Bacteria</taxon>
        <taxon>Bacillati</taxon>
        <taxon>Bacillota</taxon>
        <taxon>Bacilli</taxon>
        <taxon>Lactobacillales</taxon>
        <taxon>Enterococcaceae</taxon>
        <taxon>Enterococcus</taxon>
    </lineage>
</organism>
<gene>
    <name evidence="3" type="primary">wcaJ_4</name>
    <name evidence="3" type="ORF">NCTC12204_02740</name>
</gene>
<dbReference type="EC" id="2.4.1.-" evidence="3"/>
<dbReference type="Pfam" id="PF02397">
    <property type="entry name" value="Bac_transf"/>
    <property type="match status" value="1"/>
</dbReference>
<evidence type="ECO:0000259" key="2">
    <source>
        <dbReference type="Pfam" id="PF02397"/>
    </source>
</evidence>
<keyword evidence="3" id="KW-0808">Transferase</keyword>
<accession>A0A7Z9AWF6</accession>
<name>A0A7Z9AWF6_ENTHR</name>
<feature type="domain" description="Bacterial sugar transferase" evidence="2">
    <location>
        <begin position="18"/>
        <end position="198"/>
    </location>
</feature>
<comment type="similarity">
    <text evidence="1">Belongs to the bacterial sugar transferase family.</text>
</comment>
<dbReference type="GO" id="GO:0016757">
    <property type="term" value="F:glycosyltransferase activity"/>
    <property type="evidence" value="ECO:0007669"/>
    <property type="project" value="UniProtKB-KW"/>
</dbReference>
<dbReference type="PANTHER" id="PTHR30576">
    <property type="entry name" value="COLANIC BIOSYNTHESIS UDP-GLUCOSE LIPID CARRIER TRANSFERASE"/>
    <property type="match status" value="1"/>
</dbReference>
<dbReference type="InterPro" id="IPR003362">
    <property type="entry name" value="Bact_transf"/>
</dbReference>
<dbReference type="GO" id="GO:0016780">
    <property type="term" value="F:phosphotransferase activity, for other substituted phosphate groups"/>
    <property type="evidence" value="ECO:0007669"/>
    <property type="project" value="TreeGrafter"/>
</dbReference>
<evidence type="ECO:0000256" key="1">
    <source>
        <dbReference type="ARBA" id="ARBA00006464"/>
    </source>
</evidence>
<keyword evidence="3" id="KW-0328">Glycosyltransferase</keyword>
<reference evidence="3 4" key="1">
    <citation type="submission" date="2019-05" db="EMBL/GenBank/DDBJ databases">
        <authorList>
            <consortium name="Pathogen Informatics"/>
        </authorList>
    </citation>
    <scope>NUCLEOTIDE SEQUENCE [LARGE SCALE GENOMIC DNA]</scope>
    <source>
        <strain evidence="3 4">NCTC12204</strain>
    </source>
</reference>
<evidence type="ECO:0000313" key="4">
    <source>
        <dbReference type="Proteomes" id="UP000352698"/>
    </source>
</evidence>
<dbReference type="AlphaFoldDB" id="A0A7Z9AWF6"/>
<proteinExistence type="inferred from homology"/>
<dbReference type="RefSeq" id="WP_010738104.1">
    <property type="nucleotide sequence ID" value="NZ_CABEEP010000002.1"/>
</dbReference>